<dbReference type="Gene3D" id="3.40.5.10">
    <property type="entry name" value="Ribosomal protein L9, N-terminal domain"/>
    <property type="match status" value="1"/>
</dbReference>
<protein>
    <recommendedName>
        <fullName evidence="6 7">Large ribosomal subunit protein bL9</fullName>
    </recommendedName>
</protein>
<evidence type="ECO:0000256" key="4">
    <source>
        <dbReference type="ARBA" id="ARBA00022980"/>
    </source>
</evidence>
<feature type="region of interest" description="Disordered" evidence="8">
    <location>
        <begin position="156"/>
        <end position="206"/>
    </location>
</feature>
<evidence type="ECO:0000256" key="7">
    <source>
        <dbReference type="HAMAP-Rule" id="MF_00503"/>
    </source>
</evidence>
<dbReference type="Pfam" id="PF01281">
    <property type="entry name" value="Ribosomal_L9_N"/>
    <property type="match status" value="1"/>
</dbReference>
<dbReference type="InterPro" id="IPR009027">
    <property type="entry name" value="Ribosomal_bL9/RNase_H1_N"/>
</dbReference>
<dbReference type="InterPro" id="IPR020070">
    <property type="entry name" value="Ribosomal_bL9_N"/>
</dbReference>
<evidence type="ECO:0000259" key="9">
    <source>
        <dbReference type="PROSITE" id="PS00651"/>
    </source>
</evidence>
<keyword evidence="2 7" id="KW-0699">rRNA-binding</keyword>
<evidence type="ECO:0000256" key="1">
    <source>
        <dbReference type="ARBA" id="ARBA00010605"/>
    </source>
</evidence>
<evidence type="ECO:0000256" key="8">
    <source>
        <dbReference type="SAM" id="MobiDB-lite"/>
    </source>
</evidence>
<dbReference type="SUPFAM" id="SSF55653">
    <property type="entry name" value="Ribosomal protein L9 C-domain"/>
    <property type="match status" value="1"/>
</dbReference>
<evidence type="ECO:0000256" key="2">
    <source>
        <dbReference type="ARBA" id="ARBA00022730"/>
    </source>
</evidence>
<evidence type="ECO:0000256" key="6">
    <source>
        <dbReference type="ARBA" id="ARBA00035292"/>
    </source>
</evidence>
<evidence type="ECO:0000313" key="11">
    <source>
        <dbReference type="Proteomes" id="UP001251857"/>
    </source>
</evidence>
<dbReference type="Gene3D" id="3.10.430.100">
    <property type="entry name" value="Ribosomal protein L9, C-terminal domain"/>
    <property type="match status" value="1"/>
</dbReference>
<comment type="caution">
    <text evidence="10">The sequence shown here is derived from an EMBL/GenBank/DDBJ whole genome shotgun (WGS) entry which is preliminary data.</text>
</comment>
<keyword evidence="4 7" id="KW-0689">Ribosomal protein</keyword>
<accession>A0ABU3BY57</accession>
<dbReference type="Pfam" id="PF03948">
    <property type="entry name" value="Ribosomal_L9_C"/>
    <property type="match status" value="1"/>
</dbReference>
<dbReference type="InterPro" id="IPR036791">
    <property type="entry name" value="Ribosomal_bL9_C_sf"/>
</dbReference>
<dbReference type="EMBL" id="JAVRIB010000003">
    <property type="protein sequence ID" value="MDT0634056.1"/>
    <property type="molecule type" value="Genomic_DNA"/>
</dbReference>
<keyword evidence="3 7" id="KW-0694">RNA-binding</keyword>
<dbReference type="Proteomes" id="UP001251857">
    <property type="component" value="Unassembled WGS sequence"/>
</dbReference>
<reference evidence="10 11" key="1">
    <citation type="submission" date="2023-09" db="EMBL/GenBank/DDBJ databases">
        <authorList>
            <person name="Rey-Velasco X."/>
        </authorList>
    </citation>
    <scope>NUCLEOTIDE SEQUENCE [LARGE SCALE GENOMIC DNA]</scope>
    <source>
        <strain evidence="10 11">W335</strain>
    </source>
</reference>
<dbReference type="InterPro" id="IPR020069">
    <property type="entry name" value="Ribosomal_bL9_C"/>
</dbReference>
<comment type="function">
    <text evidence="7">Binds to the 23S rRNA.</text>
</comment>
<feature type="compositionally biased region" description="Acidic residues" evidence="8">
    <location>
        <begin position="175"/>
        <end position="199"/>
    </location>
</feature>
<dbReference type="SUPFAM" id="SSF55658">
    <property type="entry name" value="L9 N-domain-like"/>
    <property type="match status" value="1"/>
</dbReference>
<keyword evidence="11" id="KW-1185">Reference proteome</keyword>
<evidence type="ECO:0000256" key="3">
    <source>
        <dbReference type="ARBA" id="ARBA00022884"/>
    </source>
</evidence>
<name>A0ABU3BY57_9GAMM</name>
<dbReference type="PANTHER" id="PTHR21368">
    <property type="entry name" value="50S RIBOSOMAL PROTEIN L9"/>
    <property type="match status" value="1"/>
</dbReference>
<dbReference type="InterPro" id="IPR000244">
    <property type="entry name" value="Ribosomal_bL9"/>
</dbReference>
<sequence length="206" mass="22450">MQVILMQKVRNLGDIGDEVKVRAGYGRNFLIPRGVALMATVANRKTFESRKDELLKASEDRMARAQGRAESFRGKSFTVPMRASDEGKLYGSVGPQEIVDVVTAETGEELDASEVILAEGAIRQTGYYEATLQLHAEVEVQIELVVAQLTDMGVNMPNMPVAEDETTSAAAQLPSDEDEEDDEYTEEAADDVAANEDEDKAGTDTT</sequence>
<organism evidence="10 11">
    <name type="scientific">Spectribacter hydrogenoxidans</name>
    <dbReference type="NCBI Taxonomy" id="3075608"/>
    <lineage>
        <taxon>Bacteria</taxon>
        <taxon>Pseudomonadati</taxon>
        <taxon>Pseudomonadota</taxon>
        <taxon>Gammaproteobacteria</taxon>
        <taxon>Salinisphaerales</taxon>
        <taxon>Salinisphaeraceae</taxon>
        <taxon>Spectribacter</taxon>
    </lineage>
</organism>
<gene>
    <name evidence="7 10" type="primary">rplI</name>
    <name evidence="10" type="ORF">RM532_03705</name>
</gene>
<dbReference type="GO" id="GO:0005840">
    <property type="term" value="C:ribosome"/>
    <property type="evidence" value="ECO:0007669"/>
    <property type="project" value="UniProtKB-KW"/>
</dbReference>
<evidence type="ECO:0000313" key="10">
    <source>
        <dbReference type="EMBL" id="MDT0634056.1"/>
    </source>
</evidence>
<dbReference type="NCBIfam" id="TIGR00158">
    <property type="entry name" value="L9"/>
    <property type="match status" value="1"/>
</dbReference>
<dbReference type="RefSeq" id="WP_311651798.1">
    <property type="nucleotide sequence ID" value="NZ_JAVRIB010000003.1"/>
</dbReference>
<feature type="domain" description="Ribosomal protein L9" evidence="9">
    <location>
        <begin position="13"/>
        <end position="40"/>
    </location>
</feature>
<evidence type="ECO:0000256" key="5">
    <source>
        <dbReference type="ARBA" id="ARBA00023274"/>
    </source>
</evidence>
<dbReference type="PROSITE" id="PS00651">
    <property type="entry name" value="RIBOSOMAL_L9"/>
    <property type="match status" value="1"/>
</dbReference>
<proteinExistence type="inferred from homology"/>
<dbReference type="HAMAP" id="MF_00503">
    <property type="entry name" value="Ribosomal_bL9"/>
    <property type="match status" value="1"/>
</dbReference>
<dbReference type="InterPro" id="IPR036935">
    <property type="entry name" value="Ribosomal_bL9_N_sf"/>
</dbReference>
<keyword evidence="5 7" id="KW-0687">Ribonucleoprotein</keyword>
<dbReference type="InterPro" id="IPR020594">
    <property type="entry name" value="Ribosomal_bL9_bac/chp"/>
</dbReference>
<comment type="similarity">
    <text evidence="1 7">Belongs to the bacterial ribosomal protein bL9 family.</text>
</comment>